<gene>
    <name evidence="3" type="ORF">LX99_04168</name>
</gene>
<dbReference type="PANTHER" id="PTHR42700:SF1">
    <property type="entry name" value="SULFATE ADENYLYLTRANSFERASE"/>
    <property type="match status" value="1"/>
</dbReference>
<dbReference type="EMBL" id="QGHA01000010">
    <property type="protein sequence ID" value="PWK73782.1"/>
    <property type="molecule type" value="Genomic_DNA"/>
</dbReference>
<dbReference type="InterPro" id="IPR059117">
    <property type="entry name" value="APS_kinase_dom"/>
</dbReference>
<organism evidence="3 4">
    <name type="scientific">Mucilaginibacter oryzae</name>
    <dbReference type="NCBI Taxonomy" id="468058"/>
    <lineage>
        <taxon>Bacteria</taxon>
        <taxon>Pseudomonadati</taxon>
        <taxon>Bacteroidota</taxon>
        <taxon>Sphingobacteriia</taxon>
        <taxon>Sphingobacteriales</taxon>
        <taxon>Sphingobacteriaceae</taxon>
        <taxon>Mucilaginibacter</taxon>
    </lineage>
</organism>
<dbReference type="GO" id="GO:0019379">
    <property type="term" value="P:sulfate assimilation, phosphoadenylyl sulfate reduction by phosphoadenylyl-sulfate reductase (thioredoxin)"/>
    <property type="evidence" value="ECO:0007669"/>
    <property type="project" value="TreeGrafter"/>
</dbReference>
<dbReference type="GO" id="GO:0005524">
    <property type="term" value="F:ATP binding"/>
    <property type="evidence" value="ECO:0007669"/>
    <property type="project" value="InterPro"/>
</dbReference>
<keyword evidence="4" id="KW-1185">Reference proteome</keyword>
<reference evidence="3 4" key="1">
    <citation type="submission" date="2018-05" db="EMBL/GenBank/DDBJ databases">
        <title>Genomic Encyclopedia of Archaeal and Bacterial Type Strains, Phase II (KMG-II): from individual species to whole genera.</title>
        <authorList>
            <person name="Goeker M."/>
        </authorList>
    </citation>
    <scope>NUCLEOTIDE SEQUENCE [LARGE SCALE GENOMIC DNA]</scope>
    <source>
        <strain evidence="3 4">DSM 19975</strain>
    </source>
</reference>
<keyword evidence="1" id="KW-0808">Transferase</keyword>
<name>A0A316H163_9SPHI</name>
<proteinExistence type="predicted"/>
<evidence type="ECO:0000259" key="2">
    <source>
        <dbReference type="Pfam" id="PF01583"/>
    </source>
</evidence>
<dbReference type="RefSeq" id="WP_109609540.1">
    <property type="nucleotide sequence ID" value="NZ_QGHA01000010.1"/>
</dbReference>
<evidence type="ECO:0000256" key="1">
    <source>
        <dbReference type="ARBA" id="ARBA00022679"/>
    </source>
</evidence>
<dbReference type="AlphaFoldDB" id="A0A316H163"/>
<dbReference type="CDD" id="cd02027">
    <property type="entry name" value="APSK"/>
    <property type="match status" value="1"/>
</dbReference>
<dbReference type="SUPFAM" id="SSF52540">
    <property type="entry name" value="P-loop containing nucleoside triphosphate hydrolases"/>
    <property type="match status" value="1"/>
</dbReference>
<dbReference type="GO" id="GO:0010134">
    <property type="term" value="P:sulfate assimilation via adenylyl sulfate reduction"/>
    <property type="evidence" value="ECO:0007669"/>
    <property type="project" value="TreeGrafter"/>
</dbReference>
<protein>
    <submittedName>
        <fullName evidence="3">Adenylylsulfate kinase</fullName>
    </submittedName>
</protein>
<dbReference type="InterPro" id="IPR027417">
    <property type="entry name" value="P-loop_NTPase"/>
</dbReference>
<dbReference type="Proteomes" id="UP000245678">
    <property type="component" value="Unassembled WGS sequence"/>
</dbReference>
<dbReference type="GO" id="GO:0005737">
    <property type="term" value="C:cytoplasm"/>
    <property type="evidence" value="ECO:0007669"/>
    <property type="project" value="TreeGrafter"/>
</dbReference>
<dbReference type="GO" id="GO:0004020">
    <property type="term" value="F:adenylylsulfate kinase activity"/>
    <property type="evidence" value="ECO:0007669"/>
    <property type="project" value="InterPro"/>
</dbReference>
<keyword evidence="3" id="KW-0418">Kinase</keyword>
<evidence type="ECO:0000313" key="3">
    <source>
        <dbReference type="EMBL" id="PWK73782.1"/>
    </source>
</evidence>
<evidence type="ECO:0000313" key="4">
    <source>
        <dbReference type="Proteomes" id="UP000245678"/>
    </source>
</evidence>
<comment type="caution">
    <text evidence="3">The sequence shown here is derived from an EMBL/GenBank/DDBJ whole genome shotgun (WGS) entry which is preliminary data.</text>
</comment>
<dbReference type="InterPro" id="IPR050512">
    <property type="entry name" value="Sulf_AdTrans/APS_kinase"/>
</dbReference>
<dbReference type="Pfam" id="PF01583">
    <property type="entry name" value="APS_kinase"/>
    <property type="match status" value="1"/>
</dbReference>
<accession>A0A316H163</accession>
<dbReference type="Gene3D" id="3.40.50.300">
    <property type="entry name" value="P-loop containing nucleotide triphosphate hydrolases"/>
    <property type="match status" value="1"/>
</dbReference>
<feature type="domain" description="APS kinase" evidence="2">
    <location>
        <begin position="2"/>
        <end position="151"/>
    </location>
</feature>
<sequence>MILLLCGLSGSGKTTLAQSVKIRLSCTDIPIEIIDADVYRQKLFPNLGYTKEDRFENIRRLGFIAAKLSGHGVVTIISAINPYDVIRRELIATYPNVKLVHVDCPVKILMQRDTKGLYRRALLPKNHPDKVTNLSGVNDPFQVPSSPDVYINTHIRPLTECTETLASFIRDQYRQAQNQQYVYQHKAS</sequence>
<dbReference type="PANTHER" id="PTHR42700">
    <property type="entry name" value="SULFATE ADENYLYLTRANSFERASE"/>
    <property type="match status" value="1"/>
</dbReference>
<dbReference type="GO" id="GO:0004781">
    <property type="term" value="F:sulfate adenylyltransferase (ATP) activity"/>
    <property type="evidence" value="ECO:0007669"/>
    <property type="project" value="TreeGrafter"/>
</dbReference>